<keyword evidence="2" id="KW-1185">Reference proteome</keyword>
<evidence type="ECO:0000313" key="2">
    <source>
        <dbReference type="Proteomes" id="UP001489719"/>
    </source>
</evidence>
<gene>
    <name evidence="1" type="ORF">V1517DRAFT_334253</name>
</gene>
<dbReference type="EMBL" id="MU970268">
    <property type="protein sequence ID" value="KAK9318912.1"/>
    <property type="molecule type" value="Genomic_DNA"/>
</dbReference>
<name>A0ACC3TDG3_9ASCO</name>
<comment type="caution">
    <text evidence="1">The sequence shown here is derived from an EMBL/GenBank/DDBJ whole genome shotgun (WGS) entry which is preliminary data.</text>
</comment>
<protein>
    <submittedName>
        <fullName evidence="1">Uncharacterized protein</fullName>
    </submittedName>
</protein>
<sequence length="310" mass="34468">MLHDAGNSTNAENSTRKKKSIVWQYFSKVEVKDRGVKVSNVRCSICGTLLPDSSTTKSGSSTGKYRQHLKTHVIQNSTSSRQSIFGVGELFNRQPNTPPVLHTAANVTALVEANIVKWMVATGKPFIEVESEYFPTIFKGIPGVNPLFKSASTATSRILEVYMTQKSELRCELATTAISVSISVDGWTSPTRCAMFAIVAHWITGEWEAREAVLHIAELPGSHTGVALAQEVFTCLRFYDIKIMRAIMPPRYKNLTGYSCQDLSTTLQNLGMTCPMPKSRSIVTLRSVTSRIIVPYLQNRIMIRLEQLFV</sequence>
<accession>A0ACC3TDG3</accession>
<reference evidence="2" key="1">
    <citation type="journal article" date="2024" name="Front. Bioeng. Biotechnol.">
        <title>Genome-scale model development and genomic sequencing of the oleaginous clade Lipomyces.</title>
        <authorList>
            <person name="Czajka J.J."/>
            <person name="Han Y."/>
            <person name="Kim J."/>
            <person name="Mondo S.J."/>
            <person name="Hofstad B.A."/>
            <person name="Robles A."/>
            <person name="Haridas S."/>
            <person name="Riley R."/>
            <person name="LaButti K."/>
            <person name="Pangilinan J."/>
            <person name="Andreopoulos W."/>
            <person name="Lipzen A."/>
            <person name="Yan J."/>
            <person name="Wang M."/>
            <person name="Ng V."/>
            <person name="Grigoriev I.V."/>
            <person name="Spatafora J.W."/>
            <person name="Magnuson J.K."/>
            <person name="Baker S.E."/>
            <person name="Pomraning K.R."/>
        </authorList>
    </citation>
    <scope>NUCLEOTIDE SEQUENCE [LARGE SCALE GENOMIC DNA]</scope>
    <source>
        <strain evidence="2">CBS 10300</strain>
    </source>
</reference>
<dbReference type="Proteomes" id="UP001489719">
    <property type="component" value="Unassembled WGS sequence"/>
</dbReference>
<evidence type="ECO:0000313" key="1">
    <source>
        <dbReference type="EMBL" id="KAK9318912.1"/>
    </source>
</evidence>
<organism evidence="1 2">
    <name type="scientific">Lipomyces orientalis</name>
    <dbReference type="NCBI Taxonomy" id="1233043"/>
    <lineage>
        <taxon>Eukaryota</taxon>
        <taxon>Fungi</taxon>
        <taxon>Dikarya</taxon>
        <taxon>Ascomycota</taxon>
        <taxon>Saccharomycotina</taxon>
        <taxon>Lipomycetes</taxon>
        <taxon>Lipomycetales</taxon>
        <taxon>Lipomycetaceae</taxon>
        <taxon>Lipomyces</taxon>
    </lineage>
</organism>
<proteinExistence type="predicted"/>